<evidence type="ECO:0000313" key="4">
    <source>
        <dbReference type="Proteomes" id="UP000198287"/>
    </source>
</evidence>
<dbReference type="EMBL" id="LNIX01000054">
    <property type="protein sequence ID" value="OXA37654.1"/>
    <property type="molecule type" value="Genomic_DNA"/>
</dbReference>
<feature type="region of interest" description="Disordered" evidence="1">
    <location>
        <begin position="889"/>
        <end position="916"/>
    </location>
</feature>
<dbReference type="OMA" id="QKMKQAR"/>
<feature type="compositionally biased region" description="Basic and acidic residues" evidence="1">
    <location>
        <begin position="768"/>
        <end position="800"/>
    </location>
</feature>
<evidence type="ECO:0000256" key="1">
    <source>
        <dbReference type="SAM" id="MobiDB-lite"/>
    </source>
</evidence>
<feature type="compositionally biased region" description="Gly residues" evidence="1">
    <location>
        <begin position="834"/>
        <end position="843"/>
    </location>
</feature>
<feature type="compositionally biased region" description="Basic and acidic residues" evidence="1">
    <location>
        <begin position="889"/>
        <end position="899"/>
    </location>
</feature>
<sequence length="1885" mass="205791">MDLPPPPPVPMQSRISKPNDKIEAPIIACNDNFNLPTGRIRRPSTPNKSSTGVLTSKNVGGGSSGGTLPRKGRDEVKKQGSRIRSASAGRDHKTEMSSRYWTYLFENLERSISEIYEGCEKEENIRQCKEVILILENYTRDFTKLIEWFHLKWNYEKTPPPMRTAPLAWEIRKPSLCLLPHTQAYEKLVGISSTKPKSQKIDQKVDPPRPSSRIGSTPPPTSPLPACAEGMIKKGRATPPLAPSAPLPNNNPANNPVFCVPLNTTTTIDIGLQTDLDEDPDIFYFAGGRTVACQTDSLDEYGPLSPISFKEMPAILVLNTSSSESDFGECDVVAPINSDPVKVVDTELMNVSTTSSSMLLSVSTTSSLTSSDFCATNSNSAAITTNPRPITPIETKSSSTQLSAGVLISDEHQTVTTTEKESAVAKVTTTTTRTSTFAEKAKNGMLRQSQVQAKSVSSYLNKVGTTTTTTGAATATKSTALTTRSNSANNKVTLTSSNIRRTLVSSLKPATATGRTGGGGGSRVTMAPPVIPNYRSNIASRCRTAVNTGQVTGQPETQPQNVKCCPKEKTINKSAVVVPPPLLSSATAAESAAVLSNFKALPPSPSISSAKSGQSSAQGTRDNNSTTTSGVEMGTTTTTVVLPTAATVSFSMKHGGITRSKSMINPFPTSSSSTGGGGGGRLTNKSNGGNNANKGRGGQGLGLIKSSGSFKRLHSNSYISLPDETTYARKTIDADGWETVKTRSNRSKWSSSNSSLGSSNANNQSRNSLDKGTPKKRGDSQTSNKKESSSTCTTEKKGPKDGISVENDKNSKKSNTAGGGDLKSKVTVAKTNGNCGGGGGGGKNKSSGDGPTTTSEDDAALDEAEIKKKEADLDDAMREEELLEEELRQVEKDFERIENDSTTEEGTITDSEHAISPDPEEVVAFEEMDDQFFFVSIDDQESANVEDLPPREPGRILTLREKLMSPAKKCDGAETLKRYEAKLAKAERNREKLLQAKFNRYVELSDRFESLNETTRKLVAERFELIIKAEERRKRAAEKRHEYIKSIQRKGHDEDLKTKEIAFINLLEAQNKRHDYNASVQEVECRLQTLQDERRQKLEERSGKAFSVISRQSRIRKDWQAKLTLLQEKRMKTNERITREKEERAKERSEMAQEKARDREGRISALNAAKQAEKEELQKKIKQKQEETARRHEENMEQIRQKAIELSAPRVQEENAAPSSCRVCTLCNVLIQSGIHEMQHIRSRGHLDAVKKSGDKDKSLQSSTSGCCGGDASGGGGDLSNVVGGGPVDQGFGFKFIADIQTDKIDTKKILPDKNRNRGLKKHSKRLMQKLMESGLEYEKSIREENLESKPNLTTDPKLKGKMRKNILELDRIISLFINNKGTTNLATSMDRIMAEIRKTSVQNVYIKDCIIGMNGLEVALKILQCQAVDLPAKSKIHAIEMIHAFILGSLANGLYILRGTGICTLMNLCAERWSTLIPDDNRWLCSSPLGANNHSLPTDYFIQSVVELLFNVLDYVPDPFKGILKKGSFLTTDEIASIKTRTFDIIGYLVTSGVVDRISVYCSGVRGPVDDQPAVALLLQVFLDFLVLLVYTLQFCWGENPASCILQKKEADGTQLLAALEASELAGAVSMSYSLLLHQGAPTRPRAVDGKADVTGPPPPPGEKTAEVVKSTLCLINALARLDLWALQNVLASEAVSLQFRHIASQLLWQVVPHRQSVLMRRLLTELIMSIGNFIVGNKHNQATIQSGQTPTVLQLLCTLPSEYFTDSRFKQNFIPTLLAATEGCQENREILIQNNVDLKMLDDYLTSEDGKKNVFVKRMIFVTSQQQAHLAGMQQLVATSPGGGGGQNNKGHAKKTKKSGGVKAKPLEESNNVIVTTTPVIIA</sequence>
<keyword evidence="4" id="KW-1185">Reference proteome</keyword>
<dbReference type="OrthoDB" id="71500at2759"/>
<feature type="region of interest" description="Disordered" evidence="1">
    <location>
        <begin position="658"/>
        <end position="703"/>
    </location>
</feature>
<feature type="region of interest" description="Disordered" evidence="1">
    <location>
        <begin position="1645"/>
        <end position="1665"/>
    </location>
</feature>
<evidence type="ECO:0000259" key="2">
    <source>
        <dbReference type="Pfam" id="PF16501"/>
    </source>
</evidence>
<comment type="caution">
    <text evidence="3">The sequence shown here is derived from an EMBL/GenBank/DDBJ whole genome shotgun (WGS) entry which is preliminary data.</text>
</comment>
<proteinExistence type="predicted"/>
<feature type="compositionally biased region" description="Pro residues" evidence="1">
    <location>
        <begin position="1"/>
        <end position="10"/>
    </location>
</feature>
<dbReference type="InterPro" id="IPR032446">
    <property type="entry name" value="SCAPER_N"/>
</dbReference>
<dbReference type="STRING" id="158441.A0A226CYG7"/>
<name>A0A226CYG7_FOLCA</name>
<feature type="region of interest" description="Disordered" evidence="1">
    <location>
        <begin position="1"/>
        <end position="91"/>
    </location>
</feature>
<feature type="compositionally biased region" description="Basic residues" evidence="1">
    <location>
        <begin position="1853"/>
        <end position="1862"/>
    </location>
</feature>
<feature type="region of interest" description="Disordered" evidence="1">
    <location>
        <begin position="740"/>
        <end position="875"/>
    </location>
</feature>
<dbReference type="Pfam" id="PF16501">
    <property type="entry name" value="SCAPER_N"/>
    <property type="match status" value="1"/>
</dbReference>
<feature type="region of interest" description="Disordered" evidence="1">
    <location>
        <begin position="1839"/>
        <end position="1867"/>
    </location>
</feature>
<organism evidence="3 4">
    <name type="scientific">Folsomia candida</name>
    <name type="common">Springtail</name>
    <dbReference type="NCBI Taxonomy" id="158441"/>
    <lineage>
        <taxon>Eukaryota</taxon>
        <taxon>Metazoa</taxon>
        <taxon>Ecdysozoa</taxon>
        <taxon>Arthropoda</taxon>
        <taxon>Hexapoda</taxon>
        <taxon>Collembola</taxon>
        <taxon>Entomobryomorpha</taxon>
        <taxon>Isotomoidea</taxon>
        <taxon>Isotomidae</taxon>
        <taxon>Proisotominae</taxon>
        <taxon>Folsomia</taxon>
    </lineage>
</organism>
<accession>A0A226CYG7</accession>
<feature type="region of interest" description="Disordered" evidence="1">
    <location>
        <begin position="193"/>
        <end position="228"/>
    </location>
</feature>
<feature type="compositionally biased region" description="Basic and acidic residues" evidence="1">
    <location>
        <begin position="1247"/>
        <end position="1259"/>
    </location>
</feature>
<feature type="compositionally biased region" description="Polar residues" evidence="1">
    <location>
        <begin position="44"/>
        <end position="58"/>
    </location>
</feature>
<feature type="region of interest" description="Disordered" evidence="1">
    <location>
        <begin position="1247"/>
        <end position="1269"/>
    </location>
</feature>
<reference evidence="3 4" key="1">
    <citation type="submission" date="2015-12" db="EMBL/GenBank/DDBJ databases">
        <title>The genome of Folsomia candida.</title>
        <authorList>
            <person name="Faddeeva A."/>
            <person name="Derks M.F."/>
            <person name="Anvar Y."/>
            <person name="Smit S."/>
            <person name="Van Straalen N."/>
            <person name="Roelofs D."/>
        </authorList>
    </citation>
    <scope>NUCLEOTIDE SEQUENCE [LARGE SCALE GENOMIC DNA]</scope>
    <source>
        <strain evidence="3 4">VU population</strain>
        <tissue evidence="3">Whole body</tissue>
    </source>
</reference>
<feature type="compositionally biased region" description="Low complexity" evidence="1">
    <location>
        <begin position="606"/>
        <end position="636"/>
    </location>
</feature>
<dbReference type="PANTHER" id="PTHR31434:SF2">
    <property type="entry name" value="S PHASE CYCLIN A-ASSOCIATED PROTEIN IN THE ENDOPLASMIC RETICULUM"/>
    <property type="match status" value="1"/>
</dbReference>
<protein>
    <submittedName>
        <fullName evidence="3">S phase cyclin A-associated protein in the endoplasmic reticulum</fullName>
    </submittedName>
</protein>
<dbReference type="PANTHER" id="PTHR31434">
    <property type="entry name" value="S PHASE CYCLIN A-ASSOCIATED PROTEIN IN THE ENDOPLASMIC RETICULUM"/>
    <property type="match status" value="1"/>
</dbReference>
<feature type="region of interest" description="Disordered" evidence="1">
    <location>
        <begin position="510"/>
        <end position="529"/>
    </location>
</feature>
<feature type="compositionally biased region" description="Low complexity" evidence="1">
    <location>
        <begin position="684"/>
        <end position="694"/>
    </location>
</feature>
<feature type="compositionally biased region" description="Low complexity" evidence="1">
    <location>
        <begin position="747"/>
        <end position="765"/>
    </location>
</feature>
<feature type="region of interest" description="Disordered" evidence="1">
    <location>
        <begin position="1139"/>
        <end position="1160"/>
    </location>
</feature>
<gene>
    <name evidence="3" type="ORF">Fcan01_27588</name>
</gene>
<feature type="region of interest" description="Disordered" evidence="1">
    <location>
        <begin position="604"/>
        <end position="636"/>
    </location>
</feature>
<evidence type="ECO:0000313" key="3">
    <source>
        <dbReference type="EMBL" id="OXA37654.1"/>
    </source>
</evidence>
<dbReference type="Proteomes" id="UP000198287">
    <property type="component" value="Unassembled WGS sequence"/>
</dbReference>
<feature type="domain" description="S phase cyclin A-associated protein in the endoplasmic reticulum N-terminal" evidence="2">
    <location>
        <begin position="88"/>
        <end position="177"/>
    </location>
</feature>
<feature type="compositionally biased region" description="Basic and acidic residues" evidence="1">
    <location>
        <begin position="864"/>
        <end position="875"/>
    </location>
</feature>